<dbReference type="Pfam" id="PF13499">
    <property type="entry name" value="EF-hand_7"/>
    <property type="match status" value="1"/>
</dbReference>
<comment type="caution">
    <text evidence="2">The sequence shown here is derived from an EMBL/GenBank/DDBJ whole genome shotgun (WGS) entry which is preliminary data.</text>
</comment>
<dbReference type="SUPFAM" id="SSF47473">
    <property type="entry name" value="EF-hand"/>
    <property type="match status" value="1"/>
</dbReference>
<name>A0A4R2JKG4_9PSEU</name>
<dbReference type="Pfam" id="PF13202">
    <property type="entry name" value="EF-hand_5"/>
    <property type="match status" value="1"/>
</dbReference>
<gene>
    <name evidence="2" type="ORF">EV192_104487</name>
</gene>
<keyword evidence="3" id="KW-1185">Reference proteome</keyword>
<dbReference type="InterPro" id="IPR002048">
    <property type="entry name" value="EF_hand_dom"/>
</dbReference>
<dbReference type="InterPro" id="IPR011992">
    <property type="entry name" value="EF-hand-dom_pair"/>
</dbReference>
<evidence type="ECO:0000259" key="1">
    <source>
        <dbReference type="PROSITE" id="PS50222"/>
    </source>
</evidence>
<organism evidence="2 3">
    <name type="scientific">Actinocrispum wychmicini</name>
    <dbReference type="NCBI Taxonomy" id="1213861"/>
    <lineage>
        <taxon>Bacteria</taxon>
        <taxon>Bacillati</taxon>
        <taxon>Actinomycetota</taxon>
        <taxon>Actinomycetes</taxon>
        <taxon>Pseudonocardiales</taxon>
        <taxon>Pseudonocardiaceae</taxon>
        <taxon>Actinocrispum</taxon>
    </lineage>
</organism>
<sequence>MTSQKQRNLAAMFEIFDVDADGHITAADFAAHADNTCGALRLPAGSPHWRTIHTALDAWWHHLRRHSADINSSDINSADVTGRIPAADCVTIMETRLVDDDTFFDSTVGPIAETVFHVLDTDGDAVISTAEYVAIYLASGLSEQIALDAFARIDTDGDGRIDIGEFVAVVRDAFTSDDPDSPGAWFFGTPPG</sequence>
<dbReference type="EMBL" id="SLWS01000004">
    <property type="protein sequence ID" value="TCO59644.1"/>
    <property type="molecule type" value="Genomic_DNA"/>
</dbReference>
<dbReference type="RefSeq" id="WP_132117704.1">
    <property type="nucleotide sequence ID" value="NZ_SLWS01000004.1"/>
</dbReference>
<reference evidence="2 3" key="1">
    <citation type="submission" date="2019-03" db="EMBL/GenBank/DDBJ databases">
        <title>Genomic Encyclopedia of Type Strains, Phase IV (KMG-IV): sequencing the most valuable type-strain genomes for metagenomic binning, comparative biology and taxonomic classification.</title>
        <authorList>
            <person name="Goeker M."/>
        </authorList>
    </citation>
    <scope>NUCLEOTIDE SEQUENCE [LARGE SCALE GENOMIC DNA]</scope>
    <source>
        <strain evidence="2 3">DSM 45934</strain>
    </source>
</reference>
<dbReference type="OrthoDB" id="7356823at2"/>
<dbReference type="SMART" id="SM00054">
    <property type="entry name" value="EFh"/>
    <property type="match status" value="3"/>
</dbReference>
<dbReference type="AlphaFoldDB" id="A0A4R2JKG4"/>
<feature type="domain" description="EF-hand" evidence="1">
    <location>
        <begin position="141"/>
        <end position="176"/>
    </location>
</feature>
<evidence type="ECO:0000313" key="3">
    <source>
        <dbReference type="Proteomes" id="UP000295680"/>
    </source>
</evidence>
<dbReference type="Proteomes" id="UP000295680">
    <property type="component" value="Unassembled WGS sequence"/>
</dbReference>
<feature type="domain" description="EF-hand" evidence="1">
    <location>
        <begin position="4"/>
        <end position="39"/>
    </location>
</feature>
<evidence type="ECO:0000313" key="2">
    <source>
        <dbReference type="EMBL" id="TCO59644.1"/>
    </source>
</evidence>
<dbReference type="CDD" id="cd00051">
    <property type="entry name" value="EFh"/>
    <property type="match status" value="1"/>
</dbReference>
<accession>A0A4R2JKG4</accession>
<dbReference type="GO" id="GO:0005509">
    <property type="term" value="F:calcium ion binding"/>
    <property type="evidence" value="ECO:0007669"/>
    <property type="project" value="InterPro"/>
</dbReference>
<dbReference type="Gene3D" id="1.10.238.10">
    <property type="entry name" value="EF-hand"/>
    <property type="match status" value="1"/>
</dbReference>
<dbReference type="PROSITE" id="PS50222">
    <property type="entry name" value="EF_HAND_2"/>
    <property type="match status" value="2"/>
</dbReference>
<protein>
    <submittedName>
        <fullName evidence="2">Ca2+-binding EF-hand superfamily protein</fullName>
    </submittedName>
</protein>
<proteinExistence type="predicted"/>
<dbReference type="InterPro" id="IPR018247">
    <property type="entry name" value="EF_Hand_1_Ca_BS"/>
</dbReference>
<dbReference type="PROSITE" id="PS00018">
    <property type="entry name" value="EF_HAND_1"/>
    <property type="match status" value="2"/>
</dbReference>